<dbReference type="SUPFAM" id="SSF50494">
    <property type="entry name" value="Trypsin-like serine proteases"/>
    <property type="match status" value="1"/>
</dbReference>
<reference evidence="6" key="1">
    <citation type="journal article" date="2023" name="IScience">
        <title>Live-bearing cockroach genome reveals convergent evolutionary mechanisms linked to viviparity in insects and beyond.</title>
        <authorList>
            <person name="Fouks B."/>
            <person name="Harrison M.C."/>
            <person name="Mikhailova A.A."/>
            <person name="Marchal E."/>
            <person name="English S."/>
            <person name="Carruthers M."/>
            <person name="Jennings E.C."/>
            <person name="Chiamaka E.L."/>
            <person name="Frigard R.A."/>
            <person name="Pippel M."/>
            <person name="Attardo G.M."/>
            <person name="Benoit J.B."/>
            <person name="Bornberg-Bauer E."/>
            <person name="Tobe S.S."/>
        </authorList>
    </citation>
    <scope>NUCLEOTIDE SEQUENCE</scope>
    <source>
        <strain evidence="6">Stay&amp;Tobe</strain>
    </source>
</reference>
<dbReference type="SMART" id="SM00020">
    <property type="entry name" value="Tryp_SPc"/>
    <property type="match status" value="1"/>
</dbReference>
<evidence type="ECO:0000259" key="5">
    <source>
        <dbReference type="PROSITE" id="PS50240"/>
    </source>
</evidence>
<evidence type="ECO:0000256" key="4">
    <source>
        <dbReference type="SAM" id="SignalP"/>
    </source>
</evidence>
<evidence type="ECO:0000313" key="7">
    <source>
        <dbReference type="Proteomes" id="UP001233999"/>
    </source>
</evidence>
<dbReference type="GO" id="GO:0004252">
    <property type="term" value="F:serine-type endopeptidase activity"/>
    <property type="evidence" value="ECO:0007669"/>
    <property type="project" value="InterPro"/>
</dbReference>
<dbReference type="PROSITE" id="PS50240">
    <property type="entry name" value="TRYPSIN_DOM"/>
    <property type="match status" value="1"/>
</dbReference>
<feature type="region of interest" description="Disordered" evidence="3">
    <location>
        <begin position="248"/>
        <end position="342"/>
    </location>
</feature>
<accession>A0AAD8ECB2</accession>
<dbReference type="InterPro" id="IPR009003">
    <property type="entry name" value="Peptidase_S1_PA"/>
</dbReference>
<protein>
    <recommendedName>
        <fullName evidence="5">Peptidase S1 domain-containing protein</fullName>
    </recommendedName>
</protein>
<gene>
    <name evidence="6" type="ORF">L9F63_020592</name>
</gene>
<dbReference type="InterPro" id="IPR001314">
    <property type="entry name" value="Peptidase_S1A"/>
</dbReference>
<dbReference type="PROSITE" id="PS00134">
    <property type="entry name" value="TRYPSIN_HIS"/>
    <property type="match status" value="1"/>
</dbReference>
<evidence type="ECO:0000256" key="2">
    <source>
        <dbReference type="ARBA" id="ARBA00024195"/>
    </source>
</evidence>
<feature type="non-terminal residue" evidence="6">
    <location>
        <position position="1"/>
    </location>
</feature>
<sequence>MELKLLILGVLFSAVCVKGGIISRRSIQIKDKIKFYSNLVAIHNMDNTYCTGYLLSENDIITAAHCLQGSLSIHGVYVRSLGSTGIDLSAYQIYIHPEYNPDGRINDIAIIKISQSLKYDTPISLAHTAINETSKCTVGKFTAQEDPFFRNVEVIDCQGEPKNMICVTANSVNSICKSEAGAPLICSNELVGIAVSDSSCNTGSITFQNVMELVEWIQNVITEQISNVLSSSNQQHYIRLISSETISTSSTQSTTTSTTTTQSTITSSTTTTSTTTASTTTTSTTTPSTRTQSTTTSSTTTTSTTPSTTTQSTTTASTTIPSTTTPSTTTPSTTTPSTTTPSTTISFKTATNYIKFDSIMLTSSRVLSGIYNCPPAAHMGRKRSCYSKIRGIKGIEYQKIKPYSISSHCIKTQILGVFNAKDFKGIYFFSLKVFLSTAHYVLTHEDLEEDFWA</sequence>
<proteinExistence type="inferred from homology"/>
<dbReference type="AlphaFoldDB" id="A0AAD8ECB2"/>
<feature type="signal peptide" evidence="4">
    <location>
        <begin position="1"/>
        <end position="19"/>
    </location>
</feature>
<feature type="chain" id="PRO_5041909721" description="Peptidase S1 domain-containing protein" evidence="4">
    <location>
        <begin position="20"/>
        <end position="453"/>
    </location>
</feature>
<dbReference type="GO" id="GO:0006508">
    <property type="term" value="P:proteolysis"/>
    <property type="evidence" value="ECO:0007669"/>
    <property type="project" value="InterPro"/>
</dbReference>
<keyword evidence="4" id="KW-0732">Signal</keyword>
<organism evidence="6 7">
    <name type="scientific">Diploptera punctata</name>
    <name type="common">Pacific beetle cockroach</name>
    <dbReference type="NCBI Taxonomy" id="6984"/>
    <lineage>
        <taxon>Eukaryota</taxon>
        <taxon>Metazoa</taxon>
        <taxon>Ecdysozoa</taxon>
        <taxon>Arthropoda</taxon>
        <taxon>Hexapoda</taxon>
        <taxon>Insecta</taxon>
        <taxon>Pterygota</taxon>
        <taxon>Neoptera</taxon>
        <taxon>Polyneoptera</taxon>
        <taxon>Dictyoptera</taxon>
        <taxon>Blattodea</taxon>
        <taxon>Blaberoidea</taxon>
        <taxon>Blaberidae</taxon>
        <taxon>Diplopterinae</taxon>
        <taxon>Diploptera</taxon>
    </lineage>
</organism>
<dbReference type="InterPro" id="IPR051487">
    <property type="entry name" value="Ser/Thr_Proteases_Immune/Dev"/>
</dbReference>
<dbReference type="Proteomes" id="UP001233999">
    <property type="component" value="Unassembled WGS sequence"/>
</dbReference>
<dbReference type="InterPro" id="IPR001254">
    <property type="entry name" value="Trypsin_dom"/>
</dbReference>
<evidence type="ECO:0000256" key="1">
    <source>
        <dbReference type="ARBA" id="ARBA00023157"/>
    </source>
</evidence>
<comment type="similarity">
    <text evidence="2">Belongs to the peptidase S1 family. CLIP subfamily.</text>
</comment>
<keyword evidence="7" id="KW-1185">Reference proteome</keyword>
<dbReference type="Pfam" id="PF00089">
    <property type="entry name" value="Trypsin"/>
    <property type="match status" value="1"/>
</dbReference>
<name>A0AAD8ECB2_DIPPU</name>
<dbReference type="EMBL" id="JASPKZ010007312">
    <property type="protein sequence ID" value="KAJ9585058.1"/>
    <property type="molecule type" value="Genomic_DNA"/>
</dbReference>
<dbReference type="Gene3D" id="2.40.10.10">
    <property type="entry name" value="Trypsin-like serine proteases"/>
    <property type="match status" value="2"/>
</dbReference>
<keyword evidence="1" id="KW-1015">Disulfide bond</keyword>
<dbReference type="InterPro" id="IPR043504">
    <property type="entry name" value="Peptidase_S1_PA_chymotrypsin"/>
</dbReference>
<dbReference type="PANTHER" id="PTHR24256">
    <property type="entry name" value="TRYPTASE-RELATED"/>
    <property type="match status" value="1"/>
</dbReference>
<evidence type="ECO:0000256" key="3">
    <source>
        <dbReference type="SAM" id="MobiDB-lite"/>
    </source>
</evidence>
<comment type="caution">
    <text evidence="6">The sequence shown here is derived from an EMBL/GenBank/DDBJ whole genome shotgun (WGS) entry which is preliminary data.</text>
</comment>
<evidence type="ECO:0000313" key="6">
    <source>
        <dbReference type="EMBL" id="KAJ9585058.1"/>
    </source>
</evidence>
<feature type="domain" description="Peptidase S1" evidence="5">
    <location>
        <begin position="17"/>
        <end position="222"/>
    </location>
</feature>
<reference evidence="6" key="2">
    <citation type="submission" date="2023-05" db="EMBL/GenBank/DDBJ databases">
        <authorList>
            <person name="Fouks B."/>
        </authorList>
    </citation>
    <scope>NUCLEOTIDE SEQUENCE</scope>
    <source>
        <strain evidence="6">Stay&amp;Tobe</strain>
        <tissue evidence="6">Testes</tissue>
    </source>
</reference>
<dbReference type="InterPro" id="IPR018114">
    <property type="entry name" value="TRYPSIN_HIS"/>
</dbReference>
<dbReference type="PRINTS" id="PR00722">
    <property type="entry name" value="CHYMOTRYPSIN"/>
</dbReference>